<feature type="chain" id="PRO_5022882381" description="TonB-dependent receptor" evidence="1">
    <location>
        <begin position="21"/>
        <end position="97"/>
    </location>
</feature>
<dbReference type="OrthoDB" id="1454212at2"/>
<dbReference type="AlphaFoldDB" id="A0A5C7AFI7"/>
<feature type="signal peptide" evidence="1">
    <location>
        <begin position="1"/>
        <end position="20"/>
    </location>
</feature>
<evidence type="ECO:0000256" key="1">
    <source>
        <dbReference type="SAM" id="SignalP"/>
    </source>
</evidence>
<keyword evidence="1" id="KW-0732">Signal</keyword>
<protein>
    <recommendedName>
        <fullName evidence="4">TonB-dependent receptor</fullName>
    </recommendedName>
</protein>
<comment type="caution">
    <text evidence="2">The sequence shown here is derived from an EMBL/GenBank/DDBJ whole genome shotgun (WGS) entry which is preliminary data.</text>
</comment>
<gene>
    <name evidence="2" type="ORF">FUA26_12645</name>
</gene>
<dbReference type="EMBL" id="VOSC01000030">
    <property type="protein sequence ID" value="TXE07067.1"/>
    <property type="molecule type" value="Genomic_DNA"/>
</dbReference>
<keyword evidence="3" id="KW-1185">Reference proteome</keyword>
<reference evidence="3" key="1">
    <citation type="submission" date="2019-08" db="EMBL/GenBank/DDBJ databases">
        <title>Seonamhaeicola sediminis sp. nov., isolated from marine sediment.</title>
        <authorList>
            <person name="Cao W.R."/>
        </authorList>
    </citation>
    <scope>NUCLEOTIDE SEQUENCE [LARGE SCALE GENOMIC DNA]</scope>
    <source>
        <strain evidence="3">Gy8</strain>
    </source>
</reference>
<evidence type="ECO:0000313" key="3">
    <source>
        <dbReference type="Proteomes" id="UP000321790"/>
    </source>
</evidence>
<dbReference type="RefSeq" id="WP_147136708.1">
    <property type="nucleotide sequence ID" value="NZ_VOSC01000030.1"/>
</dbReference>
<evidence type="ECO:0000313" key="2">
    <source>
        <dbReference type="EMBL" id="TXE07067.1"/>
    </source>
</evidence>
<dbReference type="Proteomes" id="UP000321790">
    <property type="component" value="Unassembled WGS sequence"/>
</dbReference>
<accession>A0A5C7AFI7</accession>
<name>A0A5C7AFI7_9FLAO</name>
<organism evidence="2 3">
    <name type="scientific">Seonamhaeicola algicola</name>
    <dbReference type="NCBI Taxonomy" id="1719036"/>
    <lineage>
        <taxon>Bacteria</taxon>
        <taxon>Pseudomonadati</taxon>
        <taxon>Bacteroidota</taxon>
        <taxon>Flavobacteriia</taxon>
        <taxon>Flavobacteriales</taxon>
        <taxon>Flavobacteriaceae</taxon>
    </lineage>
</organism>
<evidence type="ECO:0008006" key="4">
    <source>
        <dbReference type="Google" id="ProtNLM"/>
    </source>
</evidence>
<sequence>MNTKFYIFLVLVLGFSFANAQSTDKTSVETVKTVVVSKETKEVVNKATSTENVLISEEALKETIAATASDIRTYFNRERNVDNIKLLFPKLNKAIKA</sequence>
<proteinExistence type="predicted"/>